<gene>
    <name evidence="2" type="ORF">HR057_06970</name>
</gene>
<dbReference type="Proteomes" id="UP000625804">
    <property type="component" value="Unassembled WGS sequence"/>
</dbReference>
<keyword evidence="3" id="KW-1185">Reference proteome</keyword>
<accession>A0A8J8GGS8</accession>
<name>A0A8J8GGS8_9BACI</name>
<evidence type="ECO:0000313" key="2">
    <source>
        <dbReference type="EMBL" id="NSL51511.1"/>
    </source>
</evidence>
<organism evidence="2 3">
    <name type="scientific">Calidifontibacillus erzurumensis</name>
    <dbReference type="NCBI Taxonomy" id="2741433"/>
    <lineage>
        <taxon>Bacteria</taxon>
        <taxon>Bacillati</taxon>
        <taxon>Bacillota</taxon>
        <taxon>Bacilli</taxon>
        <taxon>Bacillales</taxon>
        <taxon>Bacillaceae</taxon>
        <taxon>Calidifontibacillus/Schinkia group</taxon>
        <taxon>Calidifontibacillus</taxon>
    </lineage>
</organism>
<dbReference type="PROSITE" id="PS51257">
    <property type="entry name" value="PROKAR_LIPOPROTEIN"/>
    <property type="match status" value="1"/>
</dbReference>
<feature type="chain" id="PRO_5039488793" description="Immunoglobulin-like protein involved in spore germination" evidence="1">
    <location>
        <begin position="22"/>
        <end position="164"/>
    </location>
</feature>
<keyword evidence="1" id="KW-0732">Signal</keyword>
<protein>
    <recommendedName>
        <fullName evidence="4">Immunoglobulin-like protein involved in spore germination</fullName>
    </recommendedName>
</protein>
<dbReference type="RefSeq" id="WP_173730711.1">
    <property type="nucleotide sequence ID" value="NZ_JABTTE010000006.1"/>
</dbReference>
<evidence type="ECO:0000256" key="1">
    <source>
        <dbReference type="SAM" id="SignalP"/>
    </source>
</evidence>
<proteinExistence type="predicted"/>
<evidence type="ECO:0008006" key="4">
    <source>
        <dbReference type="Google" id="ProtNLM"/>
    </source>
</evidence>
<dbReference type="EMBL" id="JABTTE010000006">
    <property type="protein sequence ID" value="NSL51511.1"/>
    <property type="molecule type" value="Genomic_DNA"/>
</dbReference>
<comment type="caution">
    <text evidence="2">The sequence shown here is derived from an EMBL/GenBank/DDBJ whole genome shotgun (WGS) entry which is preliminary data.</text>
</comment>
<evidence type="ECO:0000313" key="3">
    <source>
        <dbReference type="Proteomes" id="UP000625804"/>
    </source>
</evidence>
<sequence length="164" mass="18437">MKKIRFYVLLSAVLLMSACGTGEKENVVNREGQQSASVIETPKEVETVDAQEIEEEARTDQVENSAFRNIEVSGKNGDYVVQGEANTSAGIFYYTVEDGHDYIVEEMKVELSNAKGVWETFTINLSIPEENLPQKGALTLELYEKIDDQSTNNELFIKLDEFNN</sequence>
<reference evidence="2" key="1">
    <citation type="submission" date="2020-06" db="EMBL/GenBank/DDBJ databases">
        <title>A novel thermopfilic bacterium from Erzurum, Turkey.</title>
        <authorList>
            <person name="Adiguzel A."/>
            <person name="Ay H."/>
            <person name="Baltaci M.O."/>
        </authorList>
    </citation>
    <scope>NUCLEOTIDE SEQUENCE</scope>
    <source>
        <strain evidence="2">P2</strain>
    </source>
</reference>
<feature type="signal peptide" evidence="1">
    <location>
        <begin position="1"/>
        <end position="21"/>
    </location>
</feature>
<dbReference type="AlphaFoldDB" id="A0A8J8GGS8"/>